<keyword evidence="1" id="KW-0614">Plasmid</keyword>
<gene>
    <name evidence="1" type="ORF">IE4872_PD00374</name>
</gene>
<dbReference type="InterPro" id="IPR052552">
    <property type="entry name" value="YeaO-like"/>
</dbReference>
<dbReference type="Proteomes" id="UP000184749">
    <property type="component" value="Plasmid pRgalIE4872d"/>
</dbReference>
<accession>A0A1L5NSQ5</accession>
<reference evidence="1 2" key="1">
    <citation type="submission" date="2016-09" db="EMBL/GenBank/DDBJ databases">
        <title>The complete genome sequences of Rhizobium gallicum, symbiovars gallicum and phaseoli, symbionts associated to common bean (Phaseolus vulgaris).</title>
        <authorList>
            <person name="Bustos P."/>
            <person name="Santamaria R.I."/>
            <person name="Perez-Carrascal O.M."/>
            <person name="Juarez S."/>
            <person name="Lozano L."/>
            <person name="Martinez-Flores I."/>
            <person name="Martinez-Romero E."/>
            <person name="Cevallos M."/>
            <person name="Romero D."/>
            <person name="Davila G."/>
            <person name="Gonzalez V."/>
        </authorList>
    </citation>
    <scope>NUCLEOTIDE SEQUENCE [LARGE SCALE GENOMIC DNA]</scope>
    <source>
        <strain evidence="1 2">IE4872</strain>
        <plasmid evidence="2">prgalie4872d</plasmid>
    </source>
</reference>
<dbReference type="RefSeq" id="WP_237362145.1">
    <property type="nucleotide sequence ID" value="NZ_CP017105.1"/>
</dbReference>
<geneLocation type="plasmid" evidence="2">
    <name>prgalie4872d</name>
</geneLocation>
<proteinExistence type="predicted"/>
<dbReference type="AlphaFoldDB" id="A0A1L5NSQ5"/>
<dbReference type="PANTHER" id="PTHR36849">
    <property type="entry name" value="CYTOPLASMIC PROTEIN-RELATED"/>
    <property type="match status" value="1"/>
</dbReference>
<evidence type="ECO:0000313" key="2">
    <source>
        <dbReference type="Proteomes" id="UP000184749"/>
    </source>
</evidence>
<name>A0A1L5NSQ5_9HYPH</name>
<dbReference type="PANTHER" id="PTHR36849:SF1">
    <property type="entry name" value="CYTOPLASMIC PROTEIN"/>
    <property type="match status" value="1"/>
</dbReference>
<evidence type="ECO:0000313" key="1">
    <source>
        <dbReference type="EMBL" id="APO70908.1"/>
    </source>
</evidence>
<evidence type="ECO:0008006" key="3">
    <source>
        <dbReference type="Google" id="ProtNLM"/>
    </source>
</evidence>
<organism evidence="1 2">
    <name type="scientific">Rhizobium gallicum</name>
    <dbReference type="NCBI Taxonomy" id="56730"/>
    <lineage>
        <taxon>Bacteria</taxon>
        <taxon>Pseudomonadati</taxon>
        <taxon>Pseudomonadota</taxon>
        <taxon>Alphaproteobacteria</taxon>
        <taxon>Hyphomicrobiales</taxon>
        <taxon>Rhizobiaceae</taxon>
        <taxon>Rhizobium/Agrobacterium group</taxon>
        <taxon>Rhizobium</taxon>
    </lineage>
</organism>
<dbReference type="Pfam" id="PF22752">
    <property type="entry name" value="DUF488-N3i"/>
    <property type="match status" value="1"/>
</dbReference>
<dbReference type="EMBL" id="CP017105">
    <property type="protein sequence ID" value="APO70908.1"/>
    <property type="molecule type" value="Genomic_DNA"/>
</dbReference>
<protein>
    <recommendedName>
        <fullName evidence="3">DUF488 domain-containing protein</fullName>
    </recommendedName>
</protein>
<sequence length="87" mass="10153">MKKTDAAIDYWAKELAPSTHLRKWFGHDRAGWEEFRSRYSTEIREHRDEFDRLRDLALKGPVTLAYGANDAIHNDAVVFGEILLAHR</sequence>